<protein>
    <submittedName>
        <fullName evidence="1">SEC-C metal-binding domain-containing protein</fullName>
    </submittedName>
</protein>
<dbReference type="SUPFAM" id="SSF103642">
    <property type="entry name" value="Sec-C motif"/>
    <property type="match status" value="1"/>
</dbReference>
<dbReference type="InterPro" id="IPR004027">
    <property type="entry name" value="SEC_C_motif"/>
</dbReference>
<comment type="caution">
    <text evidence="1">The sequence shown here is derived from an EMBL/GenBank/DDBJ whole genome shotgun (WGS) entry which is preliminary data.</text>
</comment>
<keyword evidence="2" id="KW-1185">Reference proteome</keyword>
<organism evidence="1 2">
    <name type="scientific">Dasania phycosphaerae</name>
    <dbReference type="NCBI Taxonomy" id="2950436"/>
    <lineage>
        <taxon>Bacteria</taxon>
        <taxon>Pseudomonadati</taxon>
        <taxon>Pseudomonadota</taxon>
        <taxon>Gammaproteobacteria</taxon>
        <taxon>Cellvibrionales</taxon>
        <taxon>Spongiibacteraceae</taxon>
        <taxon>Dasania</taxon>
    </lineage>
</organism>
<dbReference type="AlphaFoldDB" id="A0A9J6RPR5"/>
<reference evidence="1 2" key="1">
    <citation type="submission" date="2022-12" db="EMBL/GenBank/DDBJ databases">
        <title>Dasania phycosphaerae sp. nov., isolated from particulate material of the south coast of Korea.</title>
        <authorList>
            <person name="Jiang Y."/>
        </authorList>
    </citation>
    <scope>NUCLEOTIDE SEQUENCE [LARGE SCALE GENOMIC DNA]</scope>
    <source>
        <strain evidence="1 2">GY-19</strain>
    </source>
</reference>
<dbReference type="EMBL" id="JAPTGG010000013">
    <property type="protein sequence ID" value="MCZ0866555.1"/>
    <property type="molecule type" value="Genomic_DNA"/>
</dbReference>
<evidence type="ECO:0000313" key="2">
    <source>
        <dbReference type="Proteomes" id="UP001069090"/>
    </source>
</evidence>
<dbReference type="Proteomes" id="UP001069090">
    <property type="component" value="Unassembled WGS sequence"/>
</dbReference>
<sequence>MGSNRNEPCPCGSGKKYKKCCLNQVAKDKAVISSELSDALDKPCWYHGTDQIFSAWKLPPPKKPGEDLLVPHTAIFFTINRNFAKEAGTRLVRVSLSSNARLLDTVADYAASENLRREVMRNPMASRTFNVNHDFWHEGWLTGNVLRLAYNDPAMPAHLDKMASDLAAHTGLPFDTAYSVVGHNSARGLIELICVSAKRLGYDALYGHEVDRHSEPGKAIAQPWLAVMSNGVVSSPEWIDV</sequence>
<dbReference type="Gene3D" id="3.10.450.50">
    <property type="match status" value="1"/>
</dbReference>
<proteinExistence type="predicted"/>
<name>A0A9J6RPR5_9GAMM</name>
<dbReference type="Pfam" id="PF02810">
    <property type="entry name" value="SEC-C"/>
    <property type="match status" value="1"/>
</dbReference>
<gene>
    <name evidence="1" type="ORF">O0V09_15185</name>
</gene>
<dbReference type="RefSeq" id="WP_268905225.1">
    <property type="nucleotide sequence ID" value="NZ_JAPTGG010000013.1"/>
</dbReference>
<accession>A0A9J6RPR5</accession>
<evidence type="ECO:0000313" key="1">
    <source>
        <dbReference type="EMBL" id="MCZ0866555.1"/>
    </source>
</evidence>